<dbReference type="PANTHER" id="PTHR48100:SF1">
    <property type="entry name" value="HISTIDINE PHOSPHATASE FAMILY PROTEIN-RELATED"/>
    <property type="match status" value="1"/>
</dbReference>
<dbReference type="GO" id="GO:0016791">
    <property type="term" value="F:phosphatase activity"/>
    <property type="evidence" value="ECO:0007669"/>
    <property type="project" value="TreeGrafter"/>
</dbReference>
<dbReference type="CDD" id="cd07067">
    <property type="entry name" value="HP_PGM_like"/>
    <property type="match status" value="1"/>
</dbReference>
<dbReference type="Pfam" id="PF00300">
    <property type="entry name" value="His_Phos_1"/>
    <property type="match status" value="1"/>
</dbReference>
<protein>
    <submittedName>
        <fullName evidence="3">Histidine phosphatase family protein</fullName>
    </submittedName>
</protein>
<feature type="active site" description="Tele-phosphohistidine intermediate" evidence="1">
    <location>
        <position position="9"/>
    </location>
</feature>
<keyword evidence="4" id="KW-1185">Reference proteome</keyword>
<dbReference type="PANTHER" id="PTHR48100">
    <property type="entry name" value="BROAD-SPECIFICITY PHOSPHATASE YOR283W-RELATED"/>
    <property type="match status" value="1"/>
</dbReference>
<evidence type="ECO:0000313" key="4">
    <source>
        <dbReference type="Proteomes" id="UP000423396"/>
    </source>
</evidence>
<feature type="binding site" evidence="2">
    <location>
        <position position="60"/>
    </location>
    <ligand>
        <name>substrate</name>
    </ligand>
</feature>
<dbReference type="Gene3D" id="3.40.50.1240">
    <property type="entry name" value="Phosphoglycerate mutase-like"/>
    <property type="match status" value="1"/>
</dbReference>
<name>A0A650CR85_9CREN</name>
<dbReference type="NCBIfam" id="NF038349">
    <property type="entry name" value="dPGM_arch"/>
    <property type="match status" value="1"/>
</dbReference>
<dbReference type="SMART" id="SM00855">
    <property type="entry name" value="PGAM"/>
    <property type="match status" value="1"/>
</dbReference>
<feature type="active site" description="Proton donor/acceptor" evidence="1">
    <location>
        <position position="84"/>
    </location>
</feature>
<dbReference type="InterPro" id="IPR013078">
    <property type="entry name" value="His_Pase_superF_clade-1"/>
</dbReference>
<evidence type="ECO:0000256" key="2">
    <source>
        <dbReference type="PIRSR" id="PIRSR613078-2"/>
    </source>
</evidence>
<dbReference type="KEGG" id="sazo:D1868_09360"/>
<evidence type="ECO:0000313" key="3">
    <source>
        <dbReference type="EMBL" id="QGR20172.1"/>
    </source>
</evidence>
<reference evidence="3 4" key="1">
    <citation type="submission" date="2019-10" db="EMBL/GenBank/DDBJ databases">
        <title>Genome Sequences from Six Type Strain Members of the Archaeal Family Sulfolobaceae: Acidianus ambivalens, Acidianus infernus, Metallosphaera prunae, Stygiolobus azoricus, Sulfolobus metallicus, and Sulfurisphaera ohwakuensis.</title>
        <authorList>
            <person name="Counts J.A."/>
            <person name="Kelly R.M."/>
        </authorList>
    </citation>
    <scope>NUCLEOTIDE SEQUENCE [LARGE SCALE GENOMIC DNA]</scope>
    <source>
        <strain evidence="3 4">FC6</strain>
    </source>
</reference>
<dbReference type="AlphaFoldDB" id="A0A650CR85"/>
<dbReference type="Proteomes" id="UP000423396">
    <property type="component" value="Chromosome"/>
</dbReference>
<dbReference type="SUPFAM" id="SSF53254">
    <property type="entry name" value="Phosphoglycerate mutase-like"/>
    <property type="match status" value="1"/>
</dbReference>
<feature type="binding site" evidence="2">
    <location>
        <begin position="8"/>
        <end position="15"/>
    </location>
    <ligand>
        <name>substrate</name>
    </ligand>
</feature>
<dbReference type="EMBL" id="CP045483">
    <property type="protein sequence ID" value="QGR20172.1"/>
    <property type="molecule type" value="Genomic_DNA"/>
</dbReference>
<organism evidence="3 4">
    <name type="scientific">Stygiolobus azoricus</name>
    <dbReference type="NCBI Taxonomy" id="41675"/>
    <lineage>
        <taxon>Archaea</taxon>
        <taxon>Thermoproteota</taxon>
        <taxon>Thermoprotei</taxon>
        <taxon>Sulfolobales</taxon>
        <taxon>Sulfolobaceae</taxon>
        <taxon>Stygiolobus</taxon>
    </lineage>
</organism>
<dbReference type="RefSeq" id="WP_156007621.1">
    <property type="nucleotide sequence ID" value="NZ_CP045483.1"/>
</dbReference>
<gene>
    <name evidence="3" type="ORF">D1868_09360</name>
</gene>
<dbReference type="OrthoDB" id="304253at2157"/>
<accession>A0A650CR85</accession>
<dbReference type="InterPro" id="IPR054929">
    <property type="entry name" value="dPGM_arch"/>
</dbReference>
<evidence type="ECO:0000256" key="1">
    <source>
        <dbReference type="PIRSR" id="PIRSR613078-1"/>
    </source>
</evidence>
<sequence>MVVIVFIRHAQSVSNVQRILSDDINKYPLTDEGRQQAKETAKELRKIPTVTRLYSSPILRAYQTASIIGEELGLVPIIDDRLRERELGEFNNFRIDEINNWRVKVYKREISAKGLEPWEILMKRIVSFVEDTIKKEEGTIIAVSHYDPIRAFLSYLIDLDDISSWGISLPNSSISIVKCNDENAKNCKIICIGTPILTTEILSRL</sequence>
<dbReference type="InterPro" id="IPR029033">
    <property type="entry name" value="His_PPase_superfam"/>
</dbReference>
<dbReference type="InterPro" id="IPR050275">
    <property type="entry name" value="PGM_Phosphatase"/>
</dbReference>
<dbReference type="GeneID" id="42799276"/>
<dbReference type="GO" id="GO:0005737">
    <property type="term" value="C:cytoplasm"/>
    <property type="evidence" value="ECO:0007669"/>
    <property type="project" value="TreeGrafter"/>
</dbReference>
<proteinExistence type="predicted"/>